<dbReference type="AlphaFoldDB" id="A0A1M6N5H2"/>
<dbReference type="EMBL" id="FRAF01000005">
    <property type="protein sequence ID" value="SHJ90957.1"/>
    <property type="molecule type" value="Genomic_DNA"/>
</dbReference>
<feature type="compositionally biased region" description="Basic residues" evidence="1">
    <location>
        <begin position="1"/>
        <end position="16"/>
    </location>
</feature>
<proteinExistence type="predicted"/>
<accession>A0A1M6N5H2</accession>
<organism evidence="2 3">
    <name type="scientific">Alicyclobacillus tolerans</name>
    <dbReference type="NCBI Taxonomy" id="90970"/>
    <lineage>
        <taxon>Bacteria</taxon>
        <taxon>Bacillati</taxon>
        <taxon>Bacillota</taxon>
        <taxon>Bacilli</taxon>
        <taxon>Bacillales</taxon>
        <taxon>Alicyclobacillaceae</taxon>
        <taxon>Alicyclobacillus</taxon>
    </lineage>
</organism>
<keyword evidence="3" id="KW-1185">Reference proteome</keyword>
<evidence type="ECO:0000313" key="2">
    <source>
        <dbReference type="EMBL" id="SHJ90957.1"/>
    </source>
</evidence>
<name>A0A1M6N5H2_9BACL</name>
<dbReference type="Proteomes" id="UP000184016">
    <property type="component" value="Unassembled WGS sequence"/>
</dbReference>
<gene>
    <name evidence="2" type="ORF">SAMN05443507_10588</name>
</gene>
<evidence type="ECO:0000256" key="1">
    <source>
        <dbReference type="SAM" id="MobiDB-lite"/>
    </source>
</evidence>
<feature type="region of interest" description="Disordered" evidence="1">
    <location>
        <begin position="1"/>
        <end position="30"/>
    </location>
</feature>
<reference evidence="3" key="1">
    <citation type="submission" date="2016-11" db="EMBL/GenBank/DDBJ databases">
        <authorList>
            <person name="Varghese N."/>
            <person name="Submissions S."/>
        </authorList>
    </citation>
    <scope>NUCLEOTIDE SEQUENCE [LARGE SCALE GENOMIC DNA]</scope>
    <source>
        <strain evidence="3">USBA-503</strain>
    </source>
</reference>
<protein>
    <submittedName>
        <fullName evidence="2">Uncharacterized protein</fullName>
    </submittedName>
</protein>
<sequence length="136" mass="14910">MKHHQSIKHKSHHTKSERRITSKPVKPASSSISVDAEPCFLPLMLLPLFSGGLRRWSGNRGWMNFGGMGGWGNGQNPASNQPSTPNSGWQDGWFGGIWSPFAWQKSMGMGGFPFFNGQNPPNLPMNGGFGGFPFSF</sequence>
<evidence type="ECO:0000313" key="3">
    <source>
        <dbReference type="Proteomes" id="UP000184016"/>
    </source>
</evidence>
<dbReference type="RefSeq" id="WP_072873330.1">
    <property type="nucleotide sequence ID" value="NZ_FRAF01000005.1"/>
</dbReference>